<dbReference type="AlphaFoldDB" id="A0A6L5Y6R6"/>
<evidence type="ECO:0000256" key="11">
    <source>
        <dbReference type="ARBA" id="ARBA00022917"/>
    </source>
</evidence>
<keyword evidence="19" id="KW-1185">Reference proteome</keyword>
<dbReference type="FunFam" id="3.40.50.620:FF:000075">
    <property type="entry name" value="Isoleucine--tRNA ligase"/>
    <property type="match status" value="1"/>
</dbReference>
<comment type="catalytic activity">
    <reaction evidence="14 15">
        <text>tRNA(Ile) + L-isoleucine + ATP = L-isoleucyl-tRNA(Ile) + AMP + diphosphate</text>
        <dbReference type="Rhea" id="RHEA:11060"/>
        <dbReference type="Rhea" id="RHEA-COMP:9666"/>
        <dbReference type="Rhea" id="RHEA-COMP:9695"/>
        <dbReference type="ChEBI" id="CHEBI:30616"/>
        <dbReference type="ChEBI" id="CHEBI:33019"/>
        <dbReference type="ChEBI" id="CHEBI:58045"/>
        <dbReference type="ChEBI" id="CHEBI:78442"/>
        <dbReference type="ChEBI" id="CHEBI:78528"/>
        <dbReference type="ChEBI" id="CHEBI:456215"/>
        <dbReference type="EC" id="6.1.1.5"/>
    </reaction>
</comment>
<dbReference type="InterPro" id="IPR033709">
    <property type="entry name" value="Anticodon_Ile_ABEc"/>
</dbReference>
<dbReference type="InterPro" id="IPR023586">
    <property type="entry name" value="Ile-tRNA-ligase_type2"/>
</dbReference>
<comment type="subcellular location">
    <subcellularLocation>
        <location evidence="2 15">Cytoplasm</location>
    </subcellularLocation>
</comment>
<feature type="domain" description="Aminoacyl-tRNA synthetase class Ia" evidence="16">
    <location>
        <begin position="20"/>
        <end position="632"/>
    </location>
</feature>
<evidence type="ECO:0000256" key="9">
    <source>
        <dbReference type="ARBA" id="ARBA00022833"/>
    </source>
</evidence>
<keyword evidence="5 15" id="KW-0963">Cytoplasm</keyword>
<name>A0A6L5Y6R6_9FIRM</name>
<proteinExistence type="inferred from homology"/>
<dbReference type="EMBL" id="VUMZ01000003">
    <property type="protein sequence ID" value="MST51557.1"/>
    <property type="molecule type" value="Genomic_DNA"/>
</dbReference>
<evidence type="ECO:0000256" key="5">
    <source>
        <dbReference type="ARBA" id="ARBA00022490"/>
    </source>
</evidence>
<evidence type="ECO:0000313" key="18">
    <source>
        <dbReference type="EMBL" id="MST51557.1"/>
    </source>
</evidence>
<dbReference type="Proteomes" id="UP000474676">
    <property type="component" value="Unassembled WGS sequence"/>
</dbReference>
<comment type="function">
    <text evidence="13 15">Catalyzes the attachment of isoleucine to tRNA(Ile). As IleRS can inadvertently accommodate and process structurally similar amino acids such as valine, to avoid such errors it has two additional distinct tRNA(Ile)-dependent editing activities. One activity is designated as 'pretransfer' editing and involves the hydrolysis of activated Val-AMP. The other activity is designated 'posttransfer' editing and involves deacylation of mischarged Val-tRNA(Ile).</text>
</comment>
<keyword evidence="7 15" id="KW-0479">Metal-binding</keyword>
<dbReference type="GO" id="GO:0006428">
    <property type="term" value="P:isoleucyl-tRNA aminoacylation"/>
    <property type="evidence" value="ECO:0007669"/>
    <property type="project" value="UniProtKB-UniRule"/>
</dbReference>
<feature type="domain" description="Methionyl/Valyl/Leucyl/Isoleucyl-tRNA synthetase anticodon-binding" evidence="17">
    <location>
        <begin position="687"/>
        <end position="834"/>
    </location>
</feature>
<keyword evidence="8 15" id="KW-0547">Nucleotide-binding</keyword>
<dbReference type="InterPro" id="IPR014729">
    <property type="entry name" value="Rossmann-like_a/b/a_fold"/>
</dbReference>
<dbReference type="HAMAP" id="MF_02003">
    <property type="entry name" value="Ile_tRNA_synth_type2"/>
    <property type="match status" value="1"/>
</dbReference>
<dbReference type="SUPFAM" id="SSF50677">
    <property type="entry name" value="ValRS/IleRS/LeuRS editing domain"/>
    <property type="match status" value="1"/>
</dbReference>
<comment type="subunit">
    <text evidence="4 15">Monomer.</text>
</comment>
<dbReference type="InterPro" id="IPR002301">
    <property type="entry name" value="Ile-tRNA-ligase"/>
</dbReference>
<evidence type="ECO:0000256" key="3">
    <source>
        <dbReference type="ARBA" id="ARBA00007078"/>
    </source>
</evidence>
<dbReference type="InterPro" id="IPR002300">
    <property type="entry name" value="aa-tRNA-synth_Ia"/>
</dbReference>
<dbReference type="FunFam" id="3.40.50.620:FF:000063">
    <property type="entry name" value="Isoleucine--tRNA ligase"/>
    <property type="match status" value="1"/>
</dbReference>
<keyword evidence="11 15" id="KW-0648">Protein biosynthesis</keyword>
<dbReference type="PRINTS" id="PR00984">
    <property type="entry name" value="TRNASYNTHILE"/>
</dbReference>
<dbReference type="Pfam" id="PF00133">
    <property type="entry name" value="tRNA-synt_1"/>
    <property type="match status" value="1"/>
</dbReference>
<evidence type="ECO:0000256" key="15">
    <source>
        <dbReference type="HAMAP-Rule" id="MF_02003"/>
    </source>
</evidence>
<evidence type="ECO:0000256" key="13">
    <source>
        <dbReference type="ARBA" id="ARBA00025217"/>
    </source>
</evidence>
<keyword evidence="12 15" id="KW-0030">Aminoacyl-tRNA synthetase</keyword>
<comment type="cofactor">
    <cofactor evidence="1 15">
        <name>Zn(2+)</name>
        <dbReference type="ChEBI" id="CHEBI:29105"/>
    </cofactor>
</comment>
<keyword evidence="10 15" id="KW-0067">ATP-binding</keyword>
<reference evidence="18 19" key="1">
    <citation type="submission" date="2019-08" db="EMBL/GenBank/DDBJ databases">
        <title>In-depth cultivation of the pig gut microbiome towards novel bacterial diversity and tailored functional studies.</title>
        <authorList>
            <person name="Wylensek D."/>
            <person name="Hitch T.C.A."/>
            <person name="Clavel T."/>
        </authorList>
    </citation>
    <scope>NUCLEOTIDE SEQUENCE [LARGE SCALE GENOMIC DNA]</scope>
    <source>
        <strain evidence="18 19">WCA-MUC-591-APC-3H</strain>
    </source>
</reference>
<feature type="short sequence motif" description="'KMSKS' region" evidence="15">
    <location>
        <begin position="600"/>
        <end position="604"/>
    </location>
</feature>
<comment type="domain">
    <text evidence="15">IleRS has two distinct active sites: one for aminoacylation and one for editing. The misactivated valine is translocated from the active site to the editing site, which sterically excludes the correctly activated isoleucine. The single editing site contains two valyl binding pockets, one specific for each substrate (Val-AMP or Val-tRNA(Ile)).</text>
</comment>
<evidence type="ECO:0000256" key="12">
    <source>
        <dbReference type="ARBA" id="ARBA00023146"/>
    </source>
</evidence>
<evidence type="ECO:0000256" key="4">
    <source>
        <dbReference type="ARBA" id="ARBA00011245"/>
    </source>
</evidence>
<dbReference type="Gene3D" id="3.40.50.620">
    <property type="entry name" value="HUPs"/>
    <property type="match status" value="2"/>
</dbReference>
<dbReference type="GO" id="GO:0008270">
    <property type="term" value="F:zinc ion binding"/>
    <property type="evidence" value="ECO:0007669"/>
    <property type="project" value="UniProtKB-UniRule"/>
</dbReference>
<evidence type="ECO:0000256" key="14">
    <source>
        <dbReference type="ARBA" id="ARBA00048359"/>
    </source>
</evidence>
<accession>A0A6L5Y6R6</accession>
<dbReference type="EC" id="6.1.1.5" evidence="15"/>
<feature type="short sequence motif" description="'HIGH' region" evidence="15">
    <location>
        <begin position="49"/>
        <end position="59"/>
    </location>
</feature>
<dbReference type="SUPFAM" id="SSF52374">
    <property type="entry name" value="Nucleotidylyl transferase"/>
    <property type="match status" value="1"/>
</dbReference>
<evidence type="ECO:0000256" key="1">
    <source>
        <dbReference type="ARBA" id="ARBA00001947"/>
    </source>
</evidence>
<sequence length="1041" mass="120759">MCMFKKLSDKPVAEVQKEQVKEWNEQDLLDKCVKAREGQPQFVFYEGPPTANGKPGIHHVMARTLKDSINRYKTMQGFQVNRKAGWDTHGLPVEIEVEKQLGFDGKQDIERYGIREFNKKCRESVFTYTGMWRDMSERMGYMADMDHPYITLDNDYIETEWWILKQFFGKDMIYEGHKILPYCPRCGTGLASHEVAQGYKDVKVNTLIVKFKRKDRENEYFLAWTTTPWTLASNTVITVGPDYDYIRARMTEGEDAGNVFYVAKHLADKVLGEGKYEILEEMKGKDLEYIEYEQLMPFVKADPKKKAFFVTCMDYVSIEDGTGIVHTAPAFGEDDYQCGRKYDLPMLQPVDEQGCFTETPWKGHFVMEEGLDVEIIKYLAKDNKIYKREKISHNYPHCWRCGTPLVYYAKPSWYIKMSELKDQLVANNNTVNWYPPFVGEKRFGNWLAEVKDWAISRTRYWGMPIPIWRCECGHLECIGSRSELVEKAIENIDESIDMHRPFVDDVHITCPVCGKPMTRIPEVIDCWFDSGSMPYAQWHYPFEHKEDFDKLFPADFICEGIDQTRGWFYSLMAISTFIMGRSPYRNVLVNDLILDKKGKKMSKHVGNTVDPFEMLDKYGADATRWYLLSVSPAWSPTKFDEGGLQEVVSKFFGTLRNVYNFFVLYANMDNIDVKSMSVPYTEKPELDRWILSKYNRLVKDVTDYMDHYDHMKTVRAISEFVNEDLSNWYIRRARRRFYTEGMSRDKESVYATTYEVLEGIARLIAPIAPFISDEMYRKLTGEETVHVAYFPKADVSQIDRNVEERMDLVRTLCNLGRGIREKEGIKVRQPLSEILVDGKYKTLIEDLSPLIREELNVKDVVFAEDLDEYMNFSLKPNFPVAGPALGRNIKAFGAALAREDANAFISRLETEDSVLMNLNGEDTEIEKDFVDVRINSKEGFAVAMENNVFAILDTQITPELTSEGLAREIVSKIQQMRKQNDYEMMDRINIFIEADAEVMGAVSQHEEYIKSETLAQAMEEASELPQVDINGHKTGLRIERI</sequence>
<dbReference type="SUPFAM" id="SSF47323">
    <property type="entry name" value="Anticodon-binding domain of a subclass of class I aminoacyl-tRNA synthetases"/>
    <property type="match status" value="1"/>
</dbReference>
<evidence type="ECO:0000256" key="8">
    <source>
        <dbReference type="ARBA" id="ARBA00022741"/>
    </source>
</evidence>
<dbReference type="InterPro" id="IPR009008">
    <property type="entry name" value="Val/Leu/Ile-tRNA-synth_edit"/>
</dbReference>
<evidence type="ECO:0000313" key="19">
    <source>
        <dbReference type="Proteomes" id="UP000474676"/>
    </source>
</evidence>
<dbReference type="GO" id="GO:0004822">
    <property type="term" value="F:isoleucine-tRNA ligase activity"/>
    <property type="evidence" value="ECO:0007669"/>
    <property type="project" value="UniProtKB-UniRule"/>
</dbReference>
<feature type="binding site" evidence="15">
    <location>
        <position position="603"/>
    </location>
    <ligand>
        <name>ATP</name>
        <dbReference type="ChEBI" id="CHEBI:30616"/>
    </ligand>
</feature>
<dbReference type="InterPro" id="IPR013155">
    <property type="entry name" value="M/V/L/I-tRNA-synth_anticd-bd"/>
</dbReference>
<keyword evidence="9 15" id="KW-0862">Zinc</keyword>
<dbReference type="Pfam" id="PF08264">
    <property type="entry name" value="Anticodon_1"/>
    <property type="match status" value="1"/>
</dbReference>
<gene>
    <name evidence="15" type="primary">ileS</name>
    <name evidence="18" type="ORF">FYJ64_04380</name>
</gene>
<dbReference type="GO" id="GO:0002161">
    <property type="term" value="F:aminoacyl-tRNA deacylase activity"/>
    <property type="evidence" value="ECO:0007669"/>
    <property type="project" value="InterPro"/>
</dbReference>
<evidence type="ECO:0000259" key="17">
    <source>
        <dbReference type="Pfam" id="PF08264"/>
    </source>
</evidence>
<evidence type="ECO:0000256" key="2">
    <source>
        <dbReference type="ARBA" id="ARBA00004496"/>
    </source>
</evidence>
<keyword evidence="6 15" id="KW-0436">Ligase</keyword>
<dbReference type="PANTHER" id="PTHR42780:SF1">
    <property type="entry name" value="ISOLEUCINE--TRNA LIGASE, CYTOPLASMIC"/>
    <property type="match status" value="1"/>
</dbReference>
<dbReference type="InterPro" id="IPR009080">
    <property type="entry name" value="tRNAsynth_Ia_anticodon-bd"/>
</dbReference>
<dbReference type="CDD" id="cd00818">
    <property type="entry name" value="IleRS_core"/>
    <property type="match status" value="1"/>
</dbReference>
<dbReference type="GO" id="GO:0005737">
    <property type="term" value="C:cytoplasm"/>
    <property type="evidence" value="ECO:0007669"/>
    <property type="project" value="UniProtKB-SubCell"/>
</dbReference>
<evidence type="ECO:0000256" key="10">
    <source>
        <dbReference type="ARBA" id="ARBA00022840"/>
    </source>
</evidence>
<comment type="similarity">
    <text evidence="3 15">Belongs to the class-I aminoacyl-tRNA synthetase family. IleS type 2 subfamily.</text>
</comment>
<evidence type="ECO:0000259" key="16">
    <source>
        <dbReference type="Pfam" id="PF00133"/>
    </source>
</evidence>
<dbReference type="Gene3D" id="1.10.730.10">
    <property type="entry name" value="Isoleucyl-tRNA Synthetase, Domain 1"/>
    <property type="match status" value="1"/>
</dbReference>
<evidence type="ECO:0000256" key="6">
    <source>
        <dbReference type="ARBA" id="ARBA00022598"/>
    </source>
</evidence>
<evidence type="ECO:0000256" key="7">
    <source>
        <dbReference type="ARBA" id="ARBA00022723"/>
    </source>
</evidence>
<protein>
    <recommendedName>
        <fullName evidence="15">Isoleucine--tRNA ligase</fullName>
        <ecNumber evidence="15">6.1.1.5</ecNumber>
    </recommendedName>
    <alternativeName>
        <fullName evidence="15">Isoleucyl-tRNA synthetase</fullName>
        <shortName evidence="15">IleRS</shortName>
    </alternativeName>
</protein>
<dbReference type="Pfam" id="PF19302">
    <property type="entry name" value="DUF5915"/>
    <property type="match status" value="1"/>
</dbReference>
<comment type="caution">
    <text evidence="18">The sequence shown here is derived from an EMBL/GenBank/DDBJ whole genome shotgun (WGS) entry which is preliminary data.</text>
</comment>
<dbReference type="NCBIfam" id="TIGR00392">
    <property type="entry name" value="ileS"/>
    <property type="match status" value="1"/>
</dbReference>
<dbReference type="GO" id="GO:0000049">
    <property type="term" value="F:tRNA binding"/>
    <property type="evidence" value="ECO:0007669"/>
    <property type="project" value="InterPro"/>
</dbReference>
<dbReference type="PANTHER" id="PTHR42780">
    <property type="entry name" value="SOLEUCYL-TRNA SYNTHETASE"/>
    <property type="match status" value="1"/>
</dbReference>
<organism evidence="18 19">
    <name type="scientific">Hornefia butyriciproducens</name>
    <dbReference type="NCBI Taxonomy" id="2652293"/>
    <lineage>
        <taxon>Bacteria</taxon>
        <taxon>Bacillati</taxon>
        <taxon>Bacillota</taxon>
        <taxon>Clostridia</taxon>
        <taxon>Peptostreptococcales</taxon>
        <taxon>Anaerovoracaceae</taxon>
        <taxon>Hornefia</taxon>
    </lineage>
</organism>
<dbReference type="GO" id="GO:0005524">
    <property type="term" value="F:ATP binding"/>
    <property type="evidence" value="ECO:0007669"/>
    <property type="project" value="UniProtKB-UniRule"/>
</dbReference>
<dbReference type="CDD" id="cd07961">
    <property type="entry name" value="Anticodon_Ia_Ile_ABEc"/>
    <property type="match status" value="1"/>
</dbReference>